<accession>A0A8H3FZ90</accession>
<keyword evidence="3" id="KW-1185">Reference proteome</keyword>
<feature type="compositionally biased region" description="Polar residues" evidence="1">
    <location>
        <begin position="545"/>
        <end position="567"/>
    </location>
</feature>
<gene>
    <name evidence="2" type="ORF">ALECFALPRED_004579</name>
</gene>
<sequence length="567" mass="60892">MVAFRRNDFAIVDPCLVRSSLPQGPDSSYQSLDRNGWTQSRIAALLPDSPLLRGLISHLLHASASLTGFIDASQLVSEFEQVEQVRKGMENCGSPLSLDHFDVKVSLILAWASLAAVNLDAVKAQELGTAGINIDVFARDLWRKARSLITHLDLDSFTTDFEANMSALPRAQPSLADSHANFQQTGSASTYASISLLRVVTTKILLLLAARSFAAPSEYLKLHLDSIPSAVEASLDSPWDGDVPLEEREWGWQLWSCLCVLDWTSPGIYHNGSYLIRPEMHSDPPSKVPGVPDDGTPSPTMEMEHLERLTQSRYFFEYALALTNLSRRAEDCITRPGPISPAQAAELCSELDALDNNLSFYQLLGGGGAGRGGEGSDSNDCVSGSASGGGRVNGSGSSHTSNEHRVSVQEALQVQNVHLSLELGLIRFKLFRHEAFHLIHDATTSEPLRMICLDACMDACIPVLSQCRNIGAGVPPVGNLGAEGLRSRVIDLASGANGVNQPYPGVFRRVIQPASSAALVGHVLLHASQSTNGLGLRIPDKHSRNNNTSGPMSSAGINSSTSGNSPK</sequence>
<name>A0A8H3FZ90_9LECA</name>
<dbReference type="CDD" id="cd12148">
    <property type="entry name" value="fungal_TF_MHR"/>
    <property type="match status" value="1"/>
</dbReference>
<dbReference type="EMBL" id="CAJPDR010000284">
    <property type="protein sequence ID" value="CAF9930328.1"/>
    <property type="molecule type" value="Genomic_DNA"/>
</dbReference>
<evidence type="ECO:0000313" key="2">
    <source>
        <dbReference type="EMBL" id="CAF9930328.1"/>
    </source>
</evidence>
<protein>
    <submittedName>
        <fullName evidence="2">Uncharacterized protein</fullName>
    </submittedName>
</protein>
<dbReference type="OrthoDB" id="5344325at2759"/>
<dbReference type="AlphaFoldDB" id="A0A8H3FZ90"/>
<organism evidence="2 3">
    <name type="scientific">Alectoria fallacina</name>
    <dbReference type="NCBI Taxonomy" id="1903189"/>
    <lineage>
        <taxon>Eukaryota</taxon>
        <taxon>Fungi</taxon>
        <taxon>Dikarya</taxon>
        <taxon>Ascomycota</taxon>
        <taxon>Pezizomycotina</taxon>
        <taxon>Lecanoromycetes</taxon>
        <taxon>OSLEUM clade</taxon>
        <taxon>Lecanoromycetidae</taxon>
        <taxon>Lecanorales</taxon>
        <taxon>Lecanorineae</taxon>
        <taxon>Parmeliaceae</taxon>
        <taxon>Alectoria</taxon>
    </lineage>
</organism>
<dbReference type="Proteomes" id="UP000664203">
    <property type="component" value="Unassembled WGS sequence"/>
</dbReference>
<feature type="region of interest" description="Disordered" evidence="1">
    <location>
        <begin position="372"/>
        <end position="405"/>
    </location>
</feature>
<comment type="caution">
    <text evidence="2">The sequence shown here is derived from an EMBL/GenBank/DDBJ whole genome shotgun (WGS) entry which is preliminary data.</text>
</comment>
<evidence type="ECO:0000313" key="3">
    <source>
        <dbReference type="Proteomes" id="UP000664203"/>
    </source>
</evidence>
<feature type="region of interest" description="Disordered" evidence="1">
    <location>
        <begin position="534"/>
        <end position="567"/>
    </location>
</feature>
<reference evidence="2" key="1">
    <citation type="submission" date="2021-03" db="EMBL/GenBank/DDBJ databases">
        <authorList>
            <person name="Tagirdzhanova G."/>
        </authorList>
    </citation>
    <scope>NUCLEOTIDE SEQUENCE</scope>
</reference>
<proteinExistence type="predicted"/>
<evidence type="ECO:0000256" key="1">
    <source>
        <dbReference type="SAM" id="MobiDB-lite"/>
    </source>
</evidence>